<dbReference type="Proteomes" id="UP001501676">
    <property type="component" value="Unassembled WGS sequence"/>
</dbReference>
<dbReference type="EMBL" id="BAAAYN010000029">
    <property type="protein sequence ID" value="GAA3390621.1"/>
    <property type="molecule type" value="Genomic_DNA"/>
</dbReference>
<feature type="domain" description="Mycothiol-dependent maleylpyruvate isomerase metal-binding" evidence="2">
    <location>
        <begin position="17"/>
        <end position="108"/>
    </location>
</feature>
<dbReference type="InterPro" id="IPR034660">
    <property type="entry name" value="DinB/YfiT-like"/>
</dbReference>
<dbReference type="Pfam" id="PF11716">
    <property type="entry name" value="MDMPI_N"/>
    <property type="match status" value="1"/>
</dbReference>
<organism evidence="3 4">
    <name type="scientific">Cryptosporangium minutisporangium</name>
    <dbReference type="NCBI Taxonomy" id="113569"/>
    <lineage>
        <taxon>Bacteria</taxon>
        <taxon>Bacillati</taxon>
        <taxon>Actinomycetota</taxon>
        <taxon>Actinomycetes</taxon>
        <taxon>Cryptosporangiales</taxon>
        <taxon>Cryptosporangiaceae</taxon>
        <taxon>Cryptosporangium</taxon>
    </lineage>
</organism>
<reference evidence="4" key="1">
    <citation type="journal article" date="2019" name="Int. J. Syst. Evol. Microbiol.">
        <title>The Global Catalogue of Microorganisms (GCM) 10K type strain sequencing project: providing services to taxonomists for standard genome sequencing and annotation.</title>
        <authorList>
            <consortium name="The Broad Institute Genomics Platform"/>
            <consortium name="The Broad Institute Genome Sequencing Center for Infectious Disease"/>
            <person name="Wu L."/>
            <person name="Ma J."/>
        </authorList>
    </citation>
    <scope>NUCLEOTIDE SEQUENCE [LARGE SCALE GENOMIC DNA]</scope>
    <source>
        <strain evidence="4">JCM 9458</strain>
    </source>
</reference>
<name>A0ABP6T1B6_9ACTN</name>
<proteinExistence type="predicted"/>
<evidence type="ECO:0000313" key="4">
    <source>
        <dbReference type="Proteomes" id="UP001501676"/>
    </source>
</evidence>
<gene>
    <name evidence="3" type="ORF">GCM10020369_45270</name>
</gene>
<dbReference type="Gene3D" id="1.20.120.450">
    <property type="entry name" value="dinb family like domain"/>
    <property type="match status" value="1"/>
</dbReference>
<dbReference type="SUPFAM" id="SSF109854">
    <property type="entry name" value="DinB/YfiT-like putative metalloenzymes"/>
    <property type="match status" value="1"/>
</dbReference>
<dbReference type="RefSeq" id="WP_345730178.1">
    <property type="nucleotide sequence ID" value="NZ_BAAAYN010000029.1"/>
</dbReference>
<feature type="region of interest" description="Disordered" evidence="1">
    <location>
        <begin position="203"/>
        <end position="227"/>
    </location>
</feature>
<evidence type="ECO:0000256" key="1">
    <source>
        <dbReference type="SAM" id="MobiDB-lite"/>
    </source>
</evidence>
<dbReference type="NCBIfam" id="TIGR03083">
    <property type="entry name" value="maleylpyruvate isomerase family mycothiol-dependent enzyme"/>
    <property type="match status" value="1"/>
</dbReference>
<evidence type="ECO:0000259" key="2">
    <source>
        <dbReference type="Pfam" id="PF11716"/>
    </source>
</evidence>
<dbReference type="InterPro" id="IPR024344">
    <property type="entry name" value="MDMPI_metal-binding"/>
</dbReference>
<evidence type="ECO:0000313" key="3">
    <source>
        <dbReference type="EMBL" id="GAA3390621.1"/>
    </source>
</evidence>
<keyword evidence="4" id="KW-1185">Reference proteome</keyword>
<dbReference type="InterPro" id="IPR017517">
    <property type="entry name" value="Maleyloyr_isom"/>
</dbReference>
<dbReference type="GO" id="GO:0016853">
    <property type="term" value="F:isomerase activity"/>
    <property type="evidence" value="ECO:0007669"/>
    <property type="project" value="UniProtKB-KW"/>
</dbReference>
<keyword evidence="3" id="KW-0413">Isomerase</keyword>
<sequence>MNPILLDPTEIWPTIDAERIHLADLLDDLSPDEWREPSLCAGWTVKDVAAHLTLQEVGFGAALAMLVRNGGNVDRGIRRGACDRAREWSERQIVATVRAMVGSRRRNAGVTHRETLIDLLVHTQDITVPLGRRHEPPPRAAATAAARLWTMRWPPPSPATRALRGLRLAATDLGWSIGDGPLVEGPVTALMLLTAGRPAALPRVTGPGAAEADARLSRLGTAPAKES</sequence>
<protein>
    <submittedName>
        <fullName evidence="3">Maleylpyruvate isomerase family mycothiol-dependent enzyme</fullName>
    </submittedName>
</protein>
<comment type="caution">
    <text evidence="3">The sequence shown here is derived from an EMBL/GenBank/DDBJ whole genome shotgun (WGS) entry which is preliminary data.</text>
</comment>
<accession>A0ABP6T1B6</accession>